<evidence type="ECO:0000256" key="2">
    <source>
        <dbReference type="ARBA" id="ARBA00017703"/>
    </source>
</evidence>
<comment type="caution">
    <text evidence="11">The sequence shown here is derived from an EMBL/GenBank/DDBJ whole genome shotgun (WGS) entry which is preliminary data.</text>
</comment>
<reference evidence="11 12" key="1">
    <citation type="journal article" date="2021" name="Sci. Rep.">
        <title>The distribution of antibiotic resistance genes in chicken gut microbiota commensals.</title>
        <authorList>
            <person name="Juricova H."/>
            <person name="Matiasovicova J."/>
            <person name="Kubasova T."/>
            <person name="Cejkova D."/>
            <person name="Rychlik I."/>
        </authorList>
    </citation>
    <scope>NUCLEOTIDE SEQUENCE [LARGE SCALE GENOMIC DNA]</scope>
    <source>
        <strain evidence="11 12">An810</strain>
    </source>
</reference>
<keyword evidence="4 11" id="KW-0548">Nucleotidyltransferase</keyword>
<dbReference type="PANTHER" id="PTHR34388">
    <property type="entry name" value="DNA POLYMERASE III SUBUNIT DELTA"/>
    <property type="match status" value="1"/>
</dbReference>
<dbReference type="Pfam" id="PF21694">
    <property type="entry name" value="DNA_pol3_delta_C"/>
    <property type="match status" value="1"/>
</dbReference>
<dbReference type="InterPro" id="IPR005790">
    <property type="entry name" value="DNA_polIII_delta"/>
</dbReference>
<evidence type="ECO:0000259" key="9">
    <source>
        <dbReference type="Pfam" id="PF06144"/>
    </source>
</evidence>
<gene>
    <name evidence="11" type="primary">holA</name>
    <name evidence="11" type="ORF">H5993_01930</name>
</gene>
<dbReference type="InterPro" id="IPR048466">
    <property type="entry name" value="DNA_pol3_delta-like_C"/>
</dbReference>
<evidence type="ECO:0000256" key="4">
    <source>
        <dbReference type="ARBA" id="ARBA00022695"/>
    </source>
</evidence>
<keyword evidence="6" id="KW-0239">DNA-directed DNA polymerase</keyword>
<dbReference type="RefSeq" id="WP_204776016.1">
    <property type="nucleotide sequence ID" value="NZ_JACJJQ010000006.1"/>
</dbReference>
<proteinExistence type="inferred from homology"/>
<sequence length="339" mass="38009">MDVAALRTQLKTVPPAPVYLVLGTQQVLIDQAREAFLKLIPAEEQVMNVGSYDLEETSLADAIDDAESSPFFGERRLVILNKPTFLTGGNSRGKIKQNPDLLQDYLKAPQPSTVLVILAPYEKLDGRKGVVKALKKQAVEVSAAPLTEKEARQLIQSQVQTAGYRFEDEALDELIRRTNADYGRMMAWLPQLKLLDIDTKTIKLTSVKGLVTQSLDENVFDLVTAVLKRQQEHSLDLYRQLIAAQQQPLQINAVLVSQFRLLLQVKILAARGLSQATLAKQLRVHPYRVKLALQTVRNFSLPRLAQAFLGLIQIEKALKTTSRSPELLFQLFLLKYQAN</sequence>
<dbReference type="Pfam" id="PF06144">
    <property type="entry name" value="DNA_pol3_delta"/>
    <property type="match status" value="1"/>
</dbReference>
<evidence type="ECO:0000256" key="1">
    <source>
        <dbReference type="ARBA" id="ARBA00012417"/>
    </source>
</evidence>
<dbReference type="InterPro" id="IPR027417">
    <property type="entry name" value="P-loop_NTPase"/>
</dbReference>
<keyword evidence="3 11" id="KW-0808">Transferase</keyword>
<organism evidence="11 12">
    <name type="scientific">Limosilactobacillus alvi</name>
    <dbReference type="NCBI Taxonomy" id="990412"/>
    <lineage>
        <taxon>Bacteria</taxon>
        <taxon>Bacillati</taxon>
        <taxon>Bacillota</taxon>
        <taxon>Bacilli</taxon>
        <taxon>Lactobacillales</taxon>
        <taxon>Lactobacillaceae</taxon>
        <taxon>Limosilactobacillus</taxon>
    </lineage>
</organism>
<dbReference type="NCBIfam" id="TIGR01128">
    <property type="entry name" value="holA"/>
    <property type="match status" value="1"/>
</dbReference>
<dbReference type="PANTHER" id="PTHR34388:SF1">
    <property type="entry name" value="DNA POLYMERASE III SUBUNIT DELTA"/>
    <property type="match status" value="1"/>
</dbReference>
<feature type="domain" description="DNA polymerase III delta subunit-like C-terminal" evidence="10">
    <location>
        <begin position="217"/>
        <end position="336"/>
    </location>
</feature>
<dbReference type="Gene3D" id="1.20.272.10">
    <property type="match status" value="1"/>
</dbReference>
<comment type="similarity">
    <text evidence="7">Belongs to the DNA polymerase HolA subunit family.</text>
</comment>
<evidence type="ECO:0000256" key="8">
    <source>
        <dbReference type="ARBA" id="ARBA00049244"/>
    </source>
</evidence>
<feature type="domain" description="DNA polymerase III delta N-terminal" evidence="9">
    <location>
        <begin position="19"/>
        <end position="143"/>
    </location>
</feature>
<dbReference type="Proteomes" id="UP000776629">
    <property type="component" value="Unassembled WGS sequence"/>
</dbReference>
<dbReference type="Gene3D" id="3.40.50.300">
    <property type="entry name" value="P-loop containing nucleotide triphosphate hydrolases"/>
    <property type="match status" value="1"/>
</dbReference>
<evidence type="ECO:0000256" key="5">
    <source>
        <dbReference type="ARBA" id="ARBA00022705"/>
    </source>
</evidence>
<protein>
    <recommendedName>
        <fullName evidence="2">DNA polymerase III subunit delta</fullName>
        <ecNumber evidence="1">2.7.7.7</ecNumber>
    </recommendedName>
</protein>
<dbReference type="SUPFAM" id="SSF48019">
    <property type="entry name" value="post-AAA+ oligomerization domain-like"/>
    <property type="match status" value="1"/>
</dbReference>
<accession>A0ABS2EM20</accession>
<dbReference type="GO" id="GO:0003887">
    <property type="term" value="F:DNA-directed DNA polymerase activity"/>
    <property type="evidence" value="ECO:0007669"/>
    <property type="project" value="UniProtKB-EC"/>
</dbReference>
<evidence type="ECO:0000259" key="10">
    <source>
        <dbReference type="Pfam" id="PF21694"/>
    </source>
</evidence>
<keyword evidence="5" id="KW-0235">DNA replication</keyword>
<name>A0ABS2EM20_9LACO</name>
<dbReference type="InterPro" id="IPR008921">
    <property type="entry name" value="DNA_pol3_clamp-load_cplx_C"/>
</dbReference>
<evidence type="ECO:0000256" key="3">
    <source>
        <dbReference type="ARBA" id="ARBA00022679"/>
    </source>
</evidence>
<evidence type="ECO:0000313" key="11">
    <source>
        <dbReference type="EMBL" id="MBM6753527.1"/>
    </source>
</evidence>
<dbReference type="EC" id="2.7.7.7" evidence="1"/>
<dbReference type="InterPro" id="IPR010372">
    <property type="entry name" value="DNA_pol3_delta_N"/>
</dbReference>
<comment type="catalytic activity">
    <reaction evidence="8">
        <text>DNA(n) + a 2'-deoxyribonucleoside 5'-triphosphate = DNA(n+1) + diphosphate</text>
        <dbReference type="Rhea" id="RHEA:22508"/>
        <dbReference type="Rhea" id="RHEA-COMP:17339"/>
        <dbReference type="Rhea" id="RHEA-COMP:17340"/>
        <dbReference type="ChEBI" id="CHEBI:33019"/>
        <dbReference type="ChEBI" id="CHEBI:61560"/>
        <dbReference type="ChEBI" id="CHEBI:173112"/>
        <dbReference type="EC" id="2.7.7.7"/>
    </reaction>
</comment>
<dbReference type="EMBL" id="JACJJQ010000006">
    <property type="protein sequence ID" value="MBM6753527.1"/>
    <property type="molecule type" value="Genomic_DNA"/>
</dbReference>
<evidence type="ECO:0000313" key="12">
    <source>
        <dbReference type="Proteomes" id="UP000776629"/>
    </source>
</evidence>
<keyword evidence="12" id="KW-1185">Reference proteome</keyword>
<evidence type="ECO:0000256" key="6">
    <source>
        <dbReference type="ARBA" id="ARBA00022932"/>
    </source>
</evidence>
<evidence type="ECO:0000256" key="7">
    <source>
        <dbReference type="ARBA" id="ARBA00034754"/>
    </source>
</evidence>
<dbReference type="SUPFAM" id="SSF52540">
    <property type="entry name" value="P-loop containing nucleoside triphosphate hydrolases"/>
    <property type="match status" value="1"/>
</dbReference>